<dbReference type="OrthoDB" id="10051395at2759"/>
<gene>
    <name evidence="1" type="ORF">Mgra_00008844</name>
</gene>
<organism evidence="1 2">
    <name type="scientific">Meloidogyne graminicola</name>
    <dbReference type="NCBI Taxonomy" id="189291"/>
    <lineage>
        <taxon>Eukaryota</taxon>
        <taxon>Metazoa</taxon>
        <taxon>Ecdysozoa</taxon>
        <taxon>Nematoda</taxon>
        <taxon>Chromadorea</taxon>
        <taxon>Rhabditida</taxon>
        <taxon>Tylenchina</taxon>
        <taxon>Tylenchomorpha</taxon>
        <taxon>Tylenchoidea</taxon>
        <taxon>Meloidogynidae</taxon>
        <taxon>Meloidogyninae</taxon>
        <taxon>Meloidogyne</taxon>
    </lineage>
</organism>
<protein>
    <submittedName>
        <fullName evidence="1">AAA domain-containing protein</fullName>
    </submittedName>
</protein>
<dbReference type="InterPro" id="IPR050238">
    <property type="entry name" value="DNA_Rep/Repair_Clamp_Loader"/>
</dbReference>
<comment type="caution">
    <text evidence="1">The sequence shown here is derived from an EMBL/GenBank/DDBJ whole genome shotgun (WGS) entry which is preliminary data.</text>
</comment>
<keyword evidence="2" id="KW-1185">Reference proteome</keyword>
<dbReference type="GO" id="GO:0006261">
    <property type="term" value="P:DNA-templated DNA replication"/>
    <property type="evidence" value="ECO:0007669"/>
    <property type="project" value="TreeGrafter"/>
</dbReference>
<sequence length="72" mass="8084">MFFINRIEKYRPKTLDDVVGNPEIIIRLKEFSKTGNGPPGCGKTTSIWALARDMLGDKVKDACLELNASDER</sequence>
<dbReference type="PANTHER" id="PTHR11669:SF5">
    <property type="entry name" value="REPLICATION FACTOR C SUBUNIT 2"/>
    <property type="match status" value="1"/>
</dbReference>
<dbReference type="PANTHER" id="PTHR11669">
    <property type="entry name" value="REPLICATION FACTOR C / DNA POLYMERASE III GAMMA-TAU SUBUNIT"/>
    <property type="match status" value="1"/>
</dbReference>
<proteinExistence type="predicted"/>
<evidence type="ECO:0000313" key="2">
    <source>
        <dbReference type="Proteomes" id="UP000605970"/>
    </source>
</evidence>
<dbReference type="EMBL" id="JABEBT010000125">
    <property type="protein sequence ID" value="KAF7630925.1"/>
    <property type="molecule type" value="Genomic_DNA"/>
</dbReference>
<dbReference type="AlphaFoldDB" id="A0A8S9ZER1"/>
<dbReference type="InterPro" id="IPR027417">
    <property type="entry name" value="P-loop_NTPase"/>
</dbReference>
<dbReference type="GO" id="GO:0005634">
    <property type="term" value="C:nucleus"/>
    <property type="evidence" value="ECO:0007669"/>
    <property type="project" value="TreeGrafter"/>
</dbReference>
<dbReference type="Gene3D" id="3.40.50.300">
    <property type="entry name" value="P-loop containing nucleotide triphosphate hydrolases"/>
    <property type="match status" value="1"/>
</dbReference>
<dbReference type="GO" id="GO:0005663">
    <property type="term" value="C:DNA replication factor C complex"/>
    <property type="evidence" value="ECO:0007669"/>
    <property type="project" value="TreeGrafter"/>
</dbReference>
<dbReference type="GO" id="GO:0003689">
    <property type="term" value="F:DNA clamp loader activity"/>
    <property type="evidence" value="ECO:0007669"/>
    <property type="project" value="TreeGrafter"/>
</dbReference>
<accession>A0A8S9ZER1</accession>
<evidence type="ECO:0000313" key="1">
    <source>
        <dbReference type="EMBL" id="KAF7630925.1"/>
    </source>
</evidence>
<reference evidence="1" key="1">
    <citation type="journal article" date="2020" name="Ecol. Evol.">
        <title>Genome structure and content of the rice root-knot nematode (Meloidogyne graminicola).</title>
        <authorList>
            <person name="Phan N.T."/>
            <person name="Danchin E.G.J."/>
            <person name="Klopp C."/>
            <person name="Perfus-Barbeoch L."/>
            <person name="Kozlowski D.K."/>
            <person name="Koutsovoulos G.D."/>
            <person name="Lopez-Roques C."/>
            <person name="Bouchez O."/>
            <person name="Zahm M."/>
            <person name="Besnard G."/>
            <person name="Bellafiore S."/>
        </authorList>
    </citation>
    <scope>NUCLEOTIDE SEQUENCE</scope>
    <source>
        <strain evidence="1">VN-18</strain>
    </source>
</reference>
<dbReference type="SUPFAM" id="SSF52540">
    <property type="entry name" value="P-loop containing nucleoside triphosphate hydrolases"/>
    <property type="match status" value="1"/>
</dbReference>
<dbReference type="Proteomes" id="UP000605970">
    <property type="component" value="Unassembled WGS sequence"/>
</dbReference>
<name>A0A8S9ZER1_9BILA</name>
<dbReference type="GO" id="GO:0006281">
    <property type="term" value="P:DNA repair"/>
    <property type="evidence" value="ECO:0007669"/>
    <property type="project" value="TreeGrafter"/>
</dbReference>